<organism evidence="12 17">
    <name type="scientific">Temnothorax curvispinosus</name>
    <dbReference type="NCBI Taxonomy" id="300111"/>
    <lineage>
        <taxon>Eukaryota</taxon>
        <taxon>Metazoa</taxon>
        <taxon>Ecdysozoa</taxon>
        <taxon>Arthropoda</taxon>
        <taxon>Hexapoda</taxon>
        <taxon>Insecta</taxon>
        <taxon>Pterygota</taxon>
        <taxon>Neoptera</taxon>
        <taxon>Endopterygota</taxon>
        <taxon>Hymenoptera</taxon>
        <taxon>Apocrita</taxon>
        <taxon>Aculeata</taxon>
        <taxon>Formicoidea</taxon>
        <taxon>Formicidae</taxon>
        <taxon>Myrmicinae</taxon>
        <taxon>Temnothorax</taxon>
    </lineage>
</organism>
<feature type="region of interest" description="Disordered" evidence="10">
    <location>
        <begin position="71"/>
        <end position="93"/>
    </location>
</feature>
<dbReference type="OrthoDB" id="7696101at2759"/>
<keyword evidence="3 9" id="KW-0863">Zinc-finger</keyword>
<dbReference type="RefSeq" id="XP_024880099.1">
    <property type="nucleotide sequence ID" value="XM_025024331.1"/>
</dbReference>
<keyword evidence="7" id="KW-0804">Transcription</keyword>
<evidence type="ECO:0000256" key="10">
    <source>
        <dbReference type="SAM" id="MobiDB-lite"/>
    </source>
</evidence>
<keyword evidence="8" id="KW-0539">Nucleus</keyword>
<keyword evidence="12" id="KW-1185">Reference proteome</keyword>
<dbReference type="SMART" id="SM00614">
    <property type="entry name" value="ZnF_BED"/>
    <property type="match status" value="1"/>
</dbReference>
<dbReference type="SUPFAM" id="SSF140996">
    <property type="entry name" value="Hermes dimerisation domain"/>
    <property type="match status" value="1"/>
</dbReference>
<dbReference type="RefSeq" id="XP_024881804.1">
    <property type="nucleotide sequence ID" value="XM_025026036.1"/>
</dbReference>
<dbReference type="GO" id="GO:0003677">
    <property type="term" value="F:DNA binding"/>
    <property type="evidence" value="ECO:0007669"/>
    <property type="project" value="UniProtKB-KW"/>
</dbReference>
<evidence type="ECO:0000256" key="9">
    <source>
        <dbReference type="PROSITE-ProRule" id="PRU00027"/>
    </source>
</evidence>
<proteinExistence type="predicted"/>
<dbReference type="Proteomes" id="UP000504618">
    <property type="component" value="Unplaced"/>
</dbReference>
<evidence type="ECO:0000256" key="2">
    <source>
        <dbReference type="ARBA" id="ARBA00022723"/>
    </source>
</evidence>
<evidence type="ECO:0000256" key="3">
    <source>
        <dbReference type="ARBA" id="ARBA00022771"/>
    </source>
</evidence>
<dbReference type="GO" id="GO:0046983">
    <property type="term" value="F:protein dimerization activity"/>
    <property type="evidence" value="ECO:0007669"/>
    <property type="project" value="InterPro"/>
</dbReference>
<dbReference type="GeneID" id="112461012"/>
<dbReference type="Pfam" id="PF02892">
    <property type="entry name" value="zf-BED"/>
    <property type="match status" value="1"/>
</dbReference>
<dbReference type="RefSeq" id="XP_024881799.1">
    <property type="nucleotide sequence ID" value="XM_025026031.1"/>
</dbReference>
<dbReference type="SUPFAM" id="SSF53098">
    <property type="entry name" value="Ribonuclease H-like"/>
    <property type="match status" value="1"/>
</dbReference>
<evidence type="ECO:0000313" key="16">
    <source>
        <dbReference type="RefSeq" id="XP_024881804.1"/>
    </source>
</evidence>
<evidence type="ECO:0000313" key="15">
    <source>
        <dbReference type="RefSeq" id="XP_024881799.1"/>
    </source>
</evidence>
<evidence type="ECO:0000259" key="11">
    <source>
        <dbReference type="PROSITE" id="PS50808"/>
    </source>
</evidence>
<dbReference type="RefSeq" id="XP_024880101.1">
    <property type="nucleotide sequence ID" value="XM_025024333.1"/>
</dbReference>
<dbReference type="PANTHER" id="PTHR46481:SF10">
    <property type="entry name" value="ZINC FINGER BED DOMAIN-CONTAINING PROTEIN 39"/>
    <property type="match status" value="1"/>
</dbReference>
<evidence type="ECO:0000256" key="8">
    <source>
        <dbReference type="ARBA" id="ARBA00023242"/>
    </source>
</evidence>
<dbReference type="AlphaFoldDB" id="A0A6J1QIX7"/>
<keyword evidence="4" id="KW-0862">Zinc</keyword>
<keyword evidence="6" id="KW-0238">DNA-binding</keyword>
<evidence type="ECO:0000313" key="13">
    <source>
        <dbReference type="RefSeq" id="XP_024880099.1"/>
    </source>
</evidence>
<evidence type="ECO:0000256" key="7">
    <source>
        <dbReference type="ARBA" id="ARBA00023163"/>
    </source>
</evidence>
<feature type="domain" description="BED-type" evidence="11">
    <location>
        <begin position="2"/>
        <end position="51"/>
    </location>
</feature>
<sequence length="630" mass="71877">MPPKNPIWNYFVKSDTVAKCKICQLNVKTSGNTTNLHFHMNRCHPDVQMEKSTVFVKTKRQISEVDNEDIIDLDDPISSPGPSTSISSETETRSVSVLRNPIVSSKQPRIDSAFAKQKSYQDGGSKAADVTNKLLFMIAKDNLPFRVVEKEGFKTFMNAILPLYTVPSRRTITHLVEEKYEVLSNMMKAKLSQVNYLSLTTDIWTESLNMKSFLGLTAHFLVEEQHRSVTIGVVEMTERHQSEYLKNWLLNLIDTWNIQSQNIVAVVSDNAANIKKAIVDAFGADKHLPCFAHTLNLVLARIIDDDNIVKGFCAKIKNIVTYFKKSVIAADQLRIHSNLKLIQSVETRWNSTYNMLQRFIQLSEKISVIILQCPTAPPMLTASELQSTKEFVELLKPFEEATKIICGEYYLTASKVIPVVNILKNTLQAFEPSTDIGHHFKKALKDQLSKRFETIEHVSSLAMATILDPRFKNINFSDKVACSHAINKITRFVNSKVTDINHEFQSQQENSDNNDKTNFWSYHENLVNLNISKQIVNQDPNQMPEDFRYYLNQPPLKMSDNAIKYWNMARDSPLRTLAIKYLSLIATSVPSERLFSEAGKIMSEDRNRLTGDHLNQLLFLHSLDLGDWHL</sequence>
<feature type="compositionally biased region" description="Low complexity" evidence="10">
    <location>
        <begin position="76"/>
        <end position="93"/>
    </location>
</feature>
<dbReference type="PROSITE" id="PS50808">
    <property type="entry name" value="ZF_BED"/>
    <property type="match status" value="1"/>
</dbReference>
<accession>A0A6J1QIX7</accession>
<dbReference type="PANTHER" id="PTHR46481">
    <property type="entry name" value="ZINC FINGER BED DOMAIN-CONTAINING PROTEIN 4"/>
    <property type="match status" value="1"/>
</dbReference>
<evidence type="ECO:0000256" key="6">
    <source>
        <dbReference type="ARBA" id="ARBA00023125"/>
    </source>
</evidence>
<dbReference type="InterPro" id="IPR012337">
    <property type="entry name" value="RNaseH-like_sf"/>
</dbReference>
<dbReference type="InterPro" id="IPR008906">
    <property type="entry name" value="HATC_C_dom"/>
</dbReference>
<reference evidence="13 14" key="1">
    <citation type="submission" date="2025-04" db="UniProtKB">
        <authorList>
            <consortium name="RefSeq"/>
        </authorList>
    </citation>
    <scope>IDENTIFICATION</scope>
    <source>
        <tissue evidence="13 14">Whole body</tissue>
    </source>
</reference>
<evidence type="ECO:0000256" key="1">
    <source>
        <dbReference type="ARBA" id="ARBA00004123"/>
    </source>
</evidence>
<dbReference type="InterPro" id="IPR003656">
    <property type="entry name" value="Znf_BED"/>
</dbReference>
<evidence type="ECO:0000256" key="4">
    <source>
        <dbReference type="ARBA" id="ARBA00022833"/>
    </source>
</evidence>
<protein>
    <submittedName>
        <fullName evidence="13 14">Zinc finger BED domain-containing protein 1-like isoform X1</fullName>
    </submittedName>
</protein>
<keyword evidence="2" id="KW-0479">Metal-binding</keyword>
<dbReference type="GO" id="GO:0008270">
    <property type="term" value="F:zinc ion binding"/>
    <property type="evidence" value="ECO:0007669"/>
    <property type="project" value="UniProtKB-KW"/>
</dbReference>
<comment type="subcellular location">
    <subcellularLocation>
        <location evidence="1">Nucleus</location>
    </subcellularLocation>
</comment>
<dbReference type="Pfam" id="PF05699">
    <property type="entry name" value="Dimer_Tnp_hAT"/>
    <property type="match status" value="1"/>
</dbReference>
<keyword evidence="5" id="KW-0805">Transcription regulation</keyword>
<dbReference type="InterPro" id="IPR052035">
    <property type="entry name" value="ZnF_BED_domain_contain"/>
</dbReference>
<evidence type="ECO:0000313" key="17">
    <source>
        <dbReference type="RefSeq" id="XP_024881813.1"/>
    </source>
</evidence>
<dbReference type="InterPro" id="IPR036236">
    <property type="entry name" value="Znf_C2H2_sf"/>
</dbReference>
<name>A0A6J1QIX7_9HYME</name>
<dbReference type="SUPFAM" id="SSF57667">
    <property type="entry name" value="beta-beta-alpha zinc fingers"/>
    <property type="match status" value="1"/>
</dbReference>
<dbReference type="GO" id="GO:0009791">
    <property type="term" value="P:post-embryonic development"/>
    <property type="evidence" value="ECO:0007669"/>
    <property type="project" value="UniProtKB-ARBA"/>
</dbReference>
<dbReference type="RefSeq" id="XP_024881813.1">
    <property type="nucleotide sequence ID" value="XM_025026045.1"/>
</dbReference>
<evidence type="ECO:0000256" key="5">
    <source>
        <dbReference type="ARBA" id="ARBA00023015"/>
    </source>
</evidence>
<evidence type="ECO:0000313" key="14">
    <source>
        <dbReference type="RefSeq" id="XP_024880101.1"/>
    </source>
</evidence>
<dbReference type="GO" id="GO:0005634">
    <property type="term" value="C:nucleus"/>
    <property type="evidence" value="ECO:0007669"/>
    <property type="project" value="UniProtKB-SubCell"/>
</dbReference>
<evidence type="ECO:0000313" key="12">
    <source>
        <dbReference type="Proteomes" id="UP000504618"/>
    </source>
</evidence>
<gene>
    <name evidence="15 16 17" type="primary">LOC112461012</name>
    <name evidence="13 14" type="synonym">LOC112459956</name>
</gene>